<evidence type="ECO:0000313" key="2">
    <source>
        <dbReference type="EMBL" id="RGW89593.1"/>
    </source>
</evidence>
<dbReference type="RefSeq" id="WP_118326162.1">
    <property type="nucleotide sequence ID" value="NZ_QSAZ01000001.1"/>
</dbReference>
<dbReference type="AlphaFoldDB" id="A0A413DRR7"/>
<evidence type="ECO:0000256" key="1">
    <source>
        <dbReference type="ARBA" id="ARBA00010105"/>
    </source>
</evidence>
<dbReference type="PANTHER" id="PTHR11215:SF1">
    <property type="entry name" value="MYG1 EXONUCLEASE"/>
    <property type="match status" value="1"/>
</dbReference>
<organism evidence="2 3">
    <name type="scientific">Agathobacter rectalis</name>
    <dbReference type="NCBI Taxonomy" id="39491"/>
    <lineage>
        <taxon>Bacteria</taxon>
        <taxon>Bacillati</taxon>
        <taxon>Bacillota</taxon>
        <taxon>Clostridia</taxon>
        <taxon>Lachnospirales</taxon>
        <taxon>Lachnospiraceae</taxon>
        <taxon>Agathobacter</taxon>
    </lineage>
</organism>
<gene>
    <name evidence="2" type="ORF">DWV45_00495</name>
</gene>
<accession>A0A413DRR7</accession>
<proteinExistence type="inferred from homology"/>
<dbReference type="InterPro" id="IPR003226">
    <property type="entry name" value="MYG1_exonuclease"/>
</dbReference>
<dbReference type="EMBL" id="QSAZ01000001">
    <property type="protein sequence ID" value="RGW89593.1"/>
    <property type="molecule type" value="Genomic_DNA"/>
</dbReference>
<dbReference type="Proteomes" id="UP000283683">
    <property type="component" value="Unassembled WGS sequence"/>
</dbReference>
<dbReference type="Pfam" id="PF03690">
    <property type="entry name" value="MYG1_exonuc"/>
    <property type="match status" value="1"/>
</dbReference>
<protein>
    <submittedName>
        <fullName evidence="2">Metal-dependent hydrolase</fullName>
    </submittedName>
</protein>
<dbReference type="GO" id="GO:0016787">
    <property type="term" value="F:hydrolase activity"/>
    <property type="evidence" value="ECO:0007669"/>
    <property type="project" value="UniProtKB-KW"/>
</dbReference>
<name>A0A413DRR7_9FIRM</name>
<dbReference type="PANTHER" id="PTHR11215">
    <property type="entry name" value="METAL DEPENDENT HYDROLASE - RELATED"/>
    <property type="match status" value="1"/>
</dbReference>
<evidence type="ECO:0000313" key="3">
    <source>
        <dbReference type="Proteomes" id="UP000283683"/>
    </source>
</evidence>
<sequence length="414" mass="46400">MSRLIEQIKQEDACAFTHGGKFHADDVFSSALLLYINPEISITRGNNVPEDFSGIVFDIGRGEFDHHQKDSRIRENGVPYAAFGLLWEAVGADILGEELAVKFDESFVQPLDNNDNTGEKNELATLIGNFNPSWDYEGGSDEAFFQAVSVAGMILENKFERYRGNERADKRVEEVLAKHDPASRILVLPEFIPCQKALSETDIAFVIFPSNRGGFCIQPQKREYSMNYKCSFPAEWLGLEGEELVNATGICGAIFCHKGGFIMTVKEQDEAVKACEKALSLHKDSSVIVWYGSKGDTAAKACDSQTNEQLMNVAKARGIKGVHICHVDAMPVVQLELTELDSETAYAEVLMEKPQWKAYVKEQVKCILKYRPEAVYVEGNAFETYPVIRALRKKHIPVLTMIENKEKKIMVRIP</sequence>
<keyword evidence="2" id="KW-0378">Hydrolase</keyword>
<comment type="similarity">
    <text evidence="1">Belongs to the MYG1 family.</text>
</comment>
<comment type="caution">
    <text evidence="2">The sequence shown here is derived from an EMBL/GenBank/DDBJ whole genome shotgun (WGS) entry which is preliminary data.</text>
</comment>
<reference evidence="2 3" key="1">
    <citation type="submission" date="2018-08" db="EMBL/GenBank/DDBJ databases">
        <title>A genome reference for cultivated species of the human gut microbiota.</title>
        <authorList>
            <person name="Zou Y."/>
            <person name="Xue W."/>
            <person name="Luo G."/>
        </authorList>
    </citation>
    <scope>NUCLEOTIDE SEQUENCE [LARGE SCALE GENOMIC DNA]</scope>
    <source>
        <strain evidence="2 3">AF06-19</strain>
    </source>
</reference>
<dbReference type="GO" id="GO:0005737">
    <property type="term" value="C:cytoplasm"/>
    <property type="evidence" value="ECO:0007669"/>
    <property type="project" value="TreeGrafter"/>
</dbReference>